<feature type="region of interest" description="Disordered" evidence="3">
    <location>
        <begin position="1"/>
        <end position="33"/>
    </location>
</feature>
<reference evidence="5 6" key="1">
    <citation type="submission" date="2017-01" db="EMBL/GenBank/DDBJ databases">
        <authorList>
            <person name="Mah S.A."/>
            <person name="Swanson W.J."/>
            <person name="Moy G.W."/>
            <person name="Vacquier V.D."/>
        </authorList>
    </citation>
    <scope>NUCLEOTIDE SEQUENCE [LARGE SCALE GENOMIC DNA]</scope>
    <source>
        <strain evidence="5 6">RU36E</strain>
    </source>
</reference>
<feature type="domain" description="EF-hand" evidence="4">
    <location>
        <begin position="169"/>
        <end position="204"/>
    </location>
</feature>
<proteinExistence type="predicted"/>
<feature type="compositionally biased region" description="Polar residues" evidence="3">
    <location>
        <begin position="202"/>
        <end position="212"/>
    </location>
</feature>
<dbReference type="PROSITE" id="PS00018">
    <property type="entry name" value="EF_HAND_1"/>
    <property type="match status" value="4"/>
</dbReference>
<dbReference type="PANTHER" id="PTHR10827:SF98">
    <property type="entry name" value="45 KDA CALCIUM-BINDING PROTEIN"/>
    <property type="match status" value="1"/>
</dbReference>
<evidence type="ECO:0000259" key="4">
    <source>
        <dbReference type="PROSITE" id="PS50222"/>
    </source>
</evidence>
<evidence type="ECO:0000313" key="5">
    <source>
        <dbReference type="EMBL" id="SIQ46535.1"/>
    </source>
</evidence>
<dbReference type="GO" id="GO:0005509">
    <property type="term" value="F:calcium ion binding"/>
    <property type="evidence" value="ECO:0007669"/>
    <property type="project" value="InterPro"/>
</dbReference>
<dbReference type="SUPFAM" id="SSF47473">
    <property type="entry name" value="EF-hand"/>
    <property type="match status" value="2"/>
</dbReference>
<name>A0A1N6SZF9_AQUAC</name>
<dbReference type="EMBL" id="FTMP01000004">
    <property type="protein sequence ID" value="SIQ46535.1"/>
    <property type="molecule type" value="Genomic_DNA"/>
</dbReference>
<dbReference type="SMART" id="SM00054">
    <property type="entry name" value="EFh"/>
    <property type="match status" value="5"/>
</dbReference>
<keyword evidence="2" id="KW-0677">Repeat</keyword>
<evidence type="ECO:0000256" key="1">
    <source>
        <dbReference type="ARBA" id="ARBA00022723"/>
    </source>
</evidence>
<dbReference type="Pfam" id="PF13499">
    <property type="entry name" value="EF-hand_7"/>
    <property type="match status" value="2"/>
</dbReference>
<accession>A0A1N6SZF9</accession>
<dbReference type="InterPro" id="IPR002048">
    <property type="entry name" value="EF_hand_dom"/>
</dbReference>
<feature type="compositionally biased region" description="Polar residues" evidence="3">
    <location>
        <begin position="185"/>
        <end position="194"/>
    </location>
</feature>
<dbReference type="RefSeq" id="WP_076426609.1">
    <property type="nucleotide sequence ID" value="NZ_FTMP01000004.1"/>
</dbReference>
<dbReference type="AlphaFoldDB" id="A0A1N6SZF9"/>
<evidence type="ECO:0000256" key="2">
    <source>
        <dbReference type="ARBA" id="ARBA00022737"/>
    </source>
</evidence>
<dbReference type="InterPro" id="IPR018247">
    <property type="entry name" value="EF_Hand_1_Ca_BS"/>
</dbReference>
<dbReference type="PROSITE" id="PS50222">
    <property type="entry name" value="EF_HAND_2"/>
    <property type="match status" value="3"/>
</dbReference>
<feature type="region of interest" description="Disordered" evidence="3">
    <location>
        <begin position="81"/>
        <end position="216"/>
    </location>
</feature>
<dbReference type="InterPro" id="IPR011992">
    <property type="entry name" value="EF-hand-dom_pair"/>
</dbReference>
<evidence type="ECO:0000313" key="6">
    <source>
        <dbReference type="Proteomes" id="UP000185841"/>
    </source>
</evidence>
<dbReference type="NCBIfam" id="NF041410">
    <property type="entry name" value="XopAW"/>
    <property type="match status" value="1"/>
</dbReference>
<feature type="domain" description="EF-hand" evidence="4">
    <location>
        <begin position="108"/>
        <end position="137"/>
    </location>
</feature>
<dbReference type="CDD" id="cd00051">
    <property type="entry name" value="EFh"/>
    <property type="match status" value="1"/>
</dbReference>
<sequence length="245" mass="25076">MISGVSSSYSSYAAYSSTQRSAPPSANCAGGPEKMQEKLFSLLDSNSDGSVAKDELATALTSAKESDSSLTIDIDELFSQLDANGDGSLDTQETAALAPPPPRGPNPEEMFATLDANGDGSIDADELSALPAPGGTDSSALLAELDSDGDGALNLDELSAMAPPPPPAQNATNSDELFTRFDADSSGSISQDELSSLLDAVAQQTPSRTGSQEEADSGLIAKLLKQYQDGAGYRTSVGSQVNISA</sequence>
<feature type="compositionally biased region" description="Low complexity" evidence="3">
    <location>
        <begin position="1"/>
        <end position="17"/>
    </location>
</feature>
<keyword evidence="1" id="KW-0479">Metal-binding</keyword>
<dbReference type="Proteomes" id="UP000185841">
    <property type="component" value="Unassembled WGS sequence"/>
</dbReference>
<feature type="domain" description="EF-hand" evidence="4">
    <location>
        <begin position="31"/>
        <end position="66"/>
    </location>
</feature>
<protein>
    <submittedName>
        <fullName evidence="5">Ca2+-binding protein, EF-hand superfamily</fullName>
    </submittedName>
</protein>
<evidence type="ECO:0000256" key="3">
    <source>
        <dbReference type="SAM" id="MobiDB-lite"/>
    </source>
</evidence>
<dbReference type="Pfam" id="PF13202">
    <property type="entry name" value="EF-hand_5"/>
    <property type="match status" value="1"/>
</dbReference>
<dbReference type="Gene3D" id="1.10.238.10">
    <property type="entry name" value="EF-hand"/>
    <property type="match status" value="3"/>
</dbReference>
<dbReference type="PANTHER" id="PTHR10827">
    <property type="entry name" value="RETICULOCALBIN"/>
    <property type="match status" value="1"/>
</dbReference>
<gene>
    <name evidence="5" type="ORF">SAMN05878282_104228</name>
</gene>
<organism evidence="5 6">
    <name type="scientific">Aquipseudomonas alcaligenes</name>
    <name type="common">Pseudomonas alcaligenes</name>
    <dbReference type="NCBI Taxonomy" id="43263"/>
    <lineage>
        <taxon>Bacteria</taxon>
        <taxon>Pseudomonadati</taxon>
        <taxon>Pseudomonadota</taxon>
        <taxon>Gammaproteobacteria</taxon>
        <taxon>Pseudomonadales</taxon>
        <taxon>Pseudomonadaceae</taxon>
        <taxon>Aquipseudomonas</taxon>
    </lineage>
</organism>